<dbReference type="PANTHER" id="PTHR39418">
    <property type="entry name" value="DEHYDROGENASE-RELATED"/>
    <property type="match status" value="1"/>
</dbReference>
<sequence>MVSETLIEKAREFHGHICPYVVLGLRASEIAMQRLNIKKASEAETVNEDIIAIVECNNCFADGVQVATGCTFGNNGLIYMDTGKNAVTLVRRRDWKGIRVYVDSEKMKKRYFSEEASRLFEKVIARREGTSEDQERLRKLWNEIGFALRDAPEEIFKIEEVKISPVERAPIFETVKCDLCGELVMKTRAKVVNGKTLCQTCAGSCNAVVGRGIVLDFKTPFEKRL</sequence>
<name>A0A7C2ZDE0_9CREN</name>
<comment type="caution">
    <text evidence="6">The sequence shown here is derived from an EMBL/GenBank/DDBJ whole genome shotgun (WGS) entry which is preliminary data.</text>
</comment>
<evidence type="ECO:0000259" key="5">
    <source>
        <dbReference type="Pfam" id="PF02663"/>
    </source>
</evidence>
<evidence type="ECO:0000313" key="6">
    <source>
        <dbReference type="EMBL" id="HEW63830.1"/>
    </source>
</evidence>
<evidence type="ECO:0000256" key="1">
    <source>
        <dbReference type="ARBA" id="ARBA00022723"/>
    </source>
</evidence>
<dbReference type="InterPro" id="IPR053194">
    <property type="entry name" value="tRNA_methyltr_O"/>
</dbReference>
<dbReference type="AlphaFoldDB" id="A0A7C2ZDE0"/>
<feature type="domain" description="Formylmethanofuran dehydrogenase subunit E" evidence="5">
    <location>
        <begin position="13"/>
        <end position="156"/>
    </location>
</feature>
<dbReference type="Pfam" id="PF01258">
    <property type="entry name" value="zf-dskA_traR"/>
    <property type="match status" value="1"/>
</dbReference>
<dbReference type="InterPro" id="IPR003814">
    <property type="entry name" value="FmdEsu_dom"/>
</dbReference>
<dbReference type="RefSeq" id="WP_272985138.1">
    <property type="nucleotide sequence ID" value="NZ_DSFH01000036.1"/>
</dbReference>
<dbReference type="InterPro" id="IPR026328">
    <property type="entry name" value="FmdE"/>
</dbReference>
<dbReference type="PIRSF" id="PIRSF006578">
    <property type="entry name" value="FwdE"/>
    <property type="match status" value="1"/>
</dbReference>
<dbReference type="InterPro" id="IPR000962">
    <property type="entry name" value="Znf_DskA_TraR"/>
</dbReference>
<accession>A0A7C2ZDE0</accession>
<protein>
    <submittedName>
        <fullName evidence="6">Formylmethanofuran dehydrogenase</fullName>
    </submittedName>
</protein>
<proteinExistence type="predicted"/>
<keyword evidence="3" id="KW-0862">Zinc</keyword>
<dbReference type="Proteomes" id="UP000886076">
    <property type="component" value="Unassembled WGS sequence"/>
</dbReference>
<dbReference type="PANTHER" id="PTHR39418:SF1">
    <property type="entry name" value="DEHYDROGENASE"/>
    <property type="match status" value="1"/>
</dbReference>
<gene>
    <name evidence="6" type="ORF">ENO39_02055</name>
</gene>
<evidence type="ECO:0000256" key="3">
    <source>
        <dbReference type="ARBA" id="ARBA00022833"/>
    </source>
</evidence>
<feature type="domain" description="Zinc finger DksA/TraR C4-type" evidence="4">
    <location>
        <begin position="171"/>
        <end position="203"/>
    </location>
</feature>
<keyword evidence="2" id="KW-0863">Zinc-finger</keyword>
<dbReference type="SUPFAM" id="SSF143555">
    <property type="entry name" value="FwdE-like"/>
    <property type="match status" value="1"/>
</dbReference>
<organism evidence="6">
    <name type="scientific">Fervidicoccus fontis</name>
    <dbReference type="NCBI Taxonomy" id="683846"/>
    <lineage>
        <taxon>Archaea</taxon>
        <taxon>Thermoproteota</taxon>
        <taxon>Thermoprotei</taxon>
        <taxon>Fervidicoccales</taxon>
        <taxon>Fervidicoccaceae</taxon>
        <taxon>Fervidicoccus</taxon>
    </lineage>
</organism>
<dbReference type="Pfam" id="PF02663">
    <property type="entry name" value="FmdE"/>
    <property type="match status" value="1"/>
</dbReference>
<reference evidence="6" key="1">
    <citation type="journal article" date="2020" name="mSystems">
        <title>Genome- and Community-Level Interaction Insights into Carbon Utilization and Element Cycling Functions of Hydrothermarchaeota in Hydrothermal Sediment.</title>
        <authorList>
            <person name="Zhou Z."/>
            <person name="Liu Y."/>
            <person name="Xu W."/>
            <person name="Pan J."/>
            <person name="Luo Z.H."/>
            <person name="Li M."/>
        </authorList>
    </citation>
    <scope>NUCLEOTIDE SEQUENCE [LARGE SCALE GENOMIC DNA]</scope>
    <source>
        <strain evidence="6">SpSt-1261</strain>
    </source>
</reference>
<dbReference type="EMBL" id="DSFH01000036">
    <property type="protein sequence ID" value="HEW63830.1"/>
    <property type="molecule type" value="Genomic_DNA"/>
</dbReference>
<evidence type="ECO:0000256" key="2">
    <source>
        <dbReference type="ARBA" id="ARBA00022771"/>
    </source>
</evidence>
<dbReference type="Gene3D" id="3.30.1330.130">
    <property type="match status" value="1"/>
</dbReference>
<keyword evidence="1" id="KW-0479">Metal-binding</keyword>
<evidence type="ECO:0000259" key="4">
    <source>
        <dbReference type="Pfam" id="PF01258"/>
    </source>
</evidence>
<dbReference type="GO" id="GO:0008270">
    <property type="term" value="F:zinc ion binding"/>
    <property type="evidence" value="ECO:0007669"/>
    <property type="project" value="UniProtKB-KW"/>
</dbReference>